<evidence type="ECO:0000256" key="3">
    <source>
        <dbReference type="ARBA" id="ARBA00023157"/>
    </source>
</evidence>
<dbReference type="AlphaFoldDB" id="A0A5B8UQ03"/>
<evidence type="ECO:0000259" key="5">
    <source>
        <dbReference type="PROSITE" id="PS51352"/>
    </source>
</evidence>
<dbReference type="PANTHER" id="PTHR42852:SF6">
    <property type="entry name" value="THIOL:DISULFIDE INTERCHANGE PROTEIN DSBE"/>
    <property type="match status" value="1"/>
</dbReference>
<evidence type="ECO:0000313" key="7">
    <source>
        <dbReference type="Proteomes" id="UP000321204"/>
    </source>
</evidence>
<dbReference type="Pfam" id="PF00578">
    <property type="entry name" value="AhpC-TSA"/>
    <property type="match status" value="1"/>
</dbReference>
<organism evidence="6 7">
    <name type="scientific">Flavisolibacter ginsenosidimutans</name>
    <dbReference type="NCBI Taxonomy" id="661481"/>
    <lineage>
        <taxon>Bacteria</taxon>
        <taxon>Pseudomonadati</taxon>
        <taxon>Bacteroidota</taxon>
        <taxon>Chitinophagia</taxon>
        <taxon>Chitinophagales</taxon>
        <taxon>Chitinophagaceae</taxon>
        <taxon>Flavisolibacter</taxon>
    </lineage>
</organism>
<dbReference type="InterPro" id="IPR050553">
    <property type="entry name" value="Thioredoxin_ResA/DsbE_sf"/>
</dbReference>
<dbReference type="OrthoDB" id="6399635at2"/>
<dbReference type="GO" id="GO:0017004">
    <property type="term" value="P:cytochrome complex assembly"/>
    <property type="evidence" value="ECO:0007669"/>
    <property type="project" value="UniProtKB-KW"/>
</dbReference>
<comment type="subcellular location">
    <subcellularLocation>
        <location evidence="1">Cell envelope</location>
    </subcellularLocation>
</comment>
<dbReference type="InterPro" id="IPR013766">
    <property type="entry name" value="Thioredoxin_domain"/>
</dbReference>
<dbReference type="Gene3D" id="3.40.30.10">
    <property type="entry name" value="Glutaredoxin"/>
    <property type="match status" value="1"/>
</dbReference>
<keyword evidence="7" id="KW-1185">Reference proteome</keyword>
<dbReference type="PROSITE" id="PS51352">
    <property type="entry name" value="THIOREDOXIN_2"/>
    <property type="match status" value="1"/>
</dbReference>
<name>A0A5B8UQ03_9BACT</name>
<sequence length="259" mass="29182">MKVEGSASQKEFALFQQTFTPIFNNLNAVVTQINNASEDKKPVLMTRYNETLQRLQSEVEKFITPRRSSYVSLFVVSATMQAAENVTDVEKRFALLGDNLKNTVAGKEIASYISYAKVGAIGTDALEFTQNDVNDKPVSLSSFRGKYVLVDFWASWCRPCRAENPNVVKVYNKFKDKNFTVLGVSLDQQKGAWTQAISKDGLTWTHVSDLQFWNNAVAQLYHVQSIPQNFLVDPKGKIVAKDLRGEDLEKKLCEYLGCN</sequence>
<evidence type="ECO:0000256" key="1">
    <source>
        <dbReference type="ARBA" id="ARBA00004196"/>
    </source>
</evidence>
<dbReference type="Proteomes" id="UP000321204">
    <property type="component" value="Chromosome"/>
</dbReference>
<dbReference type="SUPFAM" id="SSF52833">
    <property type="entry name" value="Thioredoxin-like"/>
    <property type="match status" value="1"/>
</dbReference>
<keyword evidence="2" id="KW-0201">Cytochrome c-type biogenesis</keyword>
<feature type="domain" description="Thioredoxin" evidence="5">
    <location>
        <begin position="119"/>
        <end position="259"/>
    </location>
</feature>
<keyword evidence="4" id="KW-0676">Redox-active center</keyword>
<keyword evidence="3" id="KW-1015">Disulfide bond</keyword>
<evidence type="ECO:0000256" key="4">
    <source>
        <dbReference type="ARBA" id="ARBA00023284"/>
    </source>
</evidence>
<dbReference type="InterPro" id="IPR000866">
    <property type="entry name" value="AhpC/TSA"/>
</dbReference>
<dbReference type="EMBL" id="CP042433">
    <property type="protein sequence ID" value="QEC58462.1"/>
    <property type="molecule type" value="Genomic_DNA"/>
</dbReference>
<dbReference type="GO" id="GO:0016209">
    <property type="term" value="F:antioxidant activity"/>
    <property type="evidence" value="ECO:0007669"/>
    <property type="project" value="InterPro"/>
</dbReference>
<protein>
    <submittedName>
        <fullName evidence="6">TlpA family protein disulfide reductase</fullName>
    </submittedName>
</protein>
<accession>A0A5B8UQ03</accession>
<reference evidence="6 7" key="1">
    <citation type="journal article" date="2015" name="Int. J. Syst. Evol. Microbiol.">
        <title>Flavisolibacter ginsenosidimutans sp. nov., with ginsenoside-converting activity isolated from soil used for cultivating ginseng.</title>
        <authorList>
            <person name="Zhao Y."/>
            <person name="Liu Q."/>
            <person name="Kang M.S."/>
            <person name="Jin F."/>
            <person name="Yu H."/>
            <person name="Im W.T."/>
        </authorList>
    </citation>
    <scope>NUCLEOTIDE SEQUENCE [LARGE SCALE GENOMIC DNA]</scope>
    <source>
        <strain evidence="6 7">Gsoil 636</strain>
    </source>
</reference>
<evidence type="ECO:0000256" key="2">
    <source>
        <dbReference type="ARBA" id="ARBA00022748"/>
    </source>
</evidence>
<dbReference type="KEGG" id="fgg:FSB75_06620"/>
<dbReference type="GO" id="GO:0030313">
    <property type="term" value="C:cell envelope"/>
    <property type="evidence" value="ECO:0007669"/>
    <property type="project" value="UniProtKB-SubCell"/>
</dbReference>
<dbReference type="InterPro" id="IPR036249">
    <property type="entry name" value="Thioredoxin-like_sf"/>
</dbReference>
<evidence type="ECO:0000313" key="6">
    <source>
        <dbReference type="EMBL" id="QEC58462.1"/>
    </source>
</evidence>
<proteinExistence type="predicted"/>
<dbReference type="PANTHER" id="PTHR42852">
    <property type="entry name" value="THIOL:DISULFIDE INTERCHANGE PROTEIN DSBE"/>
    <property type="match status" value="1"/>
</dbReference>
<dbReference type="GO" id="GO:0016491">
    <property type="term" value="F:oxidoreductase activity"/>
    <property type="evidence" value="ECO:0007669"/>
    <property type="project" value="InterPro"/>
</dbReference>
<dbReference type="CDD" id="cd02966">
    <property type="entry name" value="TlpA_like_family"/>
    <property type="match status" value="1"/>
</dbReference>
<gene>
    <name evidence="6" type="ORF">FSB75_06620</name>
</gene>